<evidence type="ECO:0000259" key="8">
    <source>
        <dbReference type="PROSITE" id="PS51917"/>
    </source>
</evidence>
<dbReference type="AlphaFoldDB" id="A0A427Y926"/>
<feature type="compositionally biased region" description="Low complexity" evidence="6">
    <location>
        <begin position="127"/>
        <end position="166"/>
    </location>
</feature>
<evidence type="ECO:0000256" key="3">
    <source>
        <dbReference type="ARBA" id="ARBA00022490"/>
    </source>
</evidence>
<feature type="domain" description="DEUBAD" evidence="7">
    <location>
        <begin position="189"/>
        <end position="298"/>
    </location>
</feature>
<dbReference type="GeneID" id="39584555"/>
<dbReference type="InterPro" id="IPR006773">
    <property type="entry name" value="Rpn13/ADRM1"/>
</dbReference>
<name>A0A427Y926_9TREE</name>
<keyword evidence="5" id="KW-0539">Nucleus</keyword>
<reference evidence="9 10" key="1">
    <citation type="submission" date="2018-11" db="EMBL/GenBank/DDBJ databases">
        <title>Genome sequence of Apiotrichum porosum DSM 27194.</title>
        <authorList>
            <person name="Aliyu H."/>
            <person name="Gorte O."/>
            <person name="Ochsenreither K."/>
        </authorList>
    </citation>
    <scope>NUCLEOTIDE SEQUENCE [LARGE SCALE GENOMIC DNA]</scope>
    <source>
        <strain evidence="9 10">DSM 27194</strain>
    </source>
</reference>
<dbReference type="RefSeq" id="XP_028479712.1">
    <property type="nucleotide sequence ID" value="XM_028615855.1"/>
</dbReference>
<keyword evidence="10" id="KW-1185">Reference proteome</keyword>
<dbReference type="PROSITE" id="PS51917">
    <property type="entry name" value="PRU"/>
    <property type="match status" value="1"/>
</dbReference>
<dbReference type="GO" id="GO:0070628">
    <property type="term" value="F:proteasome binding"/>
    <property type="evidence" value="ECO:0007669"/>
    <property type="project" value="TreeGrafter"/>
</dbReference>
<proteinExistence type="predicted"/>
<evidence type="ECO:0000256" key="1">
    <source>
        <dbReference type="ARBA" id="ARBA00004123"/>
    </source>
</evidence>
<dbReference type="Proteomes" id="UP000279236">
    <property type="component" value="Unassembled WGS sequence"/>
</dbReference>
<evidence type="ECO:0000256" key="6">
    <source>
        <dbReference type="SAM" id="MobiDB-lite"/>
    </source>
</evidence>
<sequence length="307" mass="33189">MSSTLSIPAGRSFRRTEGAKWVDPQPEKGIIEVRLDQGIVNFVWRNKETNTAEDELLIFPAEATFEPVKADPTGRSYMLKFNSSNQVHFRGTLGDADARSAVDINGLLQNPEYTVGSAPIPKSYLPAAQRSAATETETTASAAAGPSSAPAREAAVASSSSAAAAEAGDESRHQDMANLLFKWADQHLPIPEEEEASLTDILTPDTVGRLVQDNPALASALAHHMPKELGEVDTPAALLRVVGTSQFRDAVGSLEMALRTGTLPESTMPWIHLPKDQTWNLRNFLTALRDANADEEPKADEKMDTDE</sequence>
<evidence type="ECO:0000313" key="10">
    <source>
        <dbReference type="Proteomes" id="UP000279236"/>
    </source>
</evidence>
<dbReference type="InterPro" id="IPR044867">
    <property type="entry name" value="DEUBAD_dom"/>
</dbReference>
<dbReference type="GO" id="GO:0005634">
    <property type="term" value="C:nucleus"/>
    <property type="evidence" value="ECO:0007669"/>
    <property type="project" value="UniProtKB-SubCell"/>
</dbReference>
<dbReference type="STRING" id="105984.A0A427Y926"/>
<dbReference type="GO" id="GO:0008541">
    <property type="term" value="C:proteasome regulatory particle, lid subcomplex"/>
    <property type="evidence" value="ECO:0007669"/>
    <property type="project" value="TreeGrafter"/>
</dbReference>
<dbReference type="GO" id="GO:0005737">
    <property type="term" value="C:cytoplasm"/>
    <property type="evidence" value="ECO:0007669"/>
    <property type="project" value="UniProtKB-SubCell"/>
</dbReference>
<keyword evidence="4" id="KW-0647">Proteasome</keyword>
<evidence type="ECO:0000259" key="7">
    <source>
        <dbReference type="PROSITE" id="PS51916"/>
    </source>
</evidence>
<comment type="caution">
    <text evidence="9">The sequence shown here is derived from an EMBL/GenBank/DDBJ whole genome shotgun (WGS) entry which is preliminary data.</text>
</comment>
<dbReference type="PROSITE" id="PS51916">
    <property type="entry name" value="DEUBAD"/>
    <property type="match status" value="1"/>
</dbReference>
<dbReference type="InterPro" id="IPR038108">
    <property type="entry name" value="RPN13_DEUBAD_sf"/>
</dbReference>
<dbReference type="InterPro" id="IPR038633">
    <property type="entry name" value="Rpn13/ADRM1_Pru_sf"/>
</dbReference>
<protein>
    <submittedName>
        <fullName evidence="9">Uncharacterized protein</fullName>
    </submittedName>
</protein>
<dbReference type="Pfam" id="PF16550">
    <property type="entry name" value="RPN13_C"/>
    <property type="match status" value="1"/>
</dbReference>
<accession>A0A427Y926</accession>
<dbReference type="GO" id="GO:0061133">
    <property type="term" value="F:endopeptidase activator activity"/>
    <property type="evidence" value="ECO:0007669"/>
    <property type="project" value="TreeGrafter"/>
</dbReference>
<feature type="region of interest" description="Disordered" evidence="6">
    <location>
        <begin position="127"/>
        <end position="171"/>
    </location>
</feature>
<organism evidence="9 10">
    <name type="scientific">Apiotrichum porosum</name>
    <dbReference type="NCBI Taxonomy" id="105984"/>
    <lineage>
        <taxon>Eukaryota</taxon>
        <taxon>Fungi</taxon>
        <taxon>Dikarya</taxon>
        <taxon>Basidiomycota</taxon>
        <taxon>Agaricomycotina</taxon>
        <taxon>Tremellomycetes</taxon>
        <taxon>Trichosporonales</taxon>
        <taxon>Trichosporonaceae</taxon>
        <taxon>Apiotrichum</taxon>
    </lineage>
</organism>
<dbReference type="PANTHER" id="PTHR12225">
    <property type="entry name" value="ADHESION REGULATING MOLECULE 1 110 KDA CELL MEMBRANE GLYCOPROTEIN"/>
    <property type="match status" value="1"/>
</dbReference>
<dbReference type="InterPro" id="IPR044868">
    <property type="entry name" value="Rpn13/ADRM1_Pru"/>
</dbReference>
<evidence type="ECO:0000256" key="5">
    <source>
        <dbReference type="ARBA" id="ARBA00023242"/>
    </source>
</evidence>
<dbReference type="OrthoDB" id="340431at2759"/>
<dbReference type="PANTHER" id="PTHR12225:SF0">
    <property type="entry name" value="PROTEASOMAL UBIQUITIN RECEPTOR ADRM1"/>
    <property type="match status" value="1"/>
</dbReference>
<feature type="domain" description="Pru" evidence="8">
    <location>
        <begin position="1"/>
        <end position="111"/>
    </location>
</feature>
<evidence type="ECO:0000313" key="9">
    <source>
        <dbReference type="EMBL" id="RSH87504.1"/>
    </source>
</evidence>
<keyword evidence="3" id="KW-0963">Cytoplasm</keyword>
<dbReference type="InterPro" id="IPR032368">
    <property type="entry name" value="RPN13_DEUBAD"/>
</dbReference>
<dbReference type="Gene3D" id="2.30.29.70">
    <property type="entry name" value="Proteasomal ubiquitin receptor Rpn13/ADRM1"/>
    <property type="match status" value="1"/>
</dbReference>
<gene>
    <name evidence="9" type="ORF">EHS24_000012</name>
</gene>
<evidence type="ECO:0000256" key="4">
    <source>
        <dbReference type="ARBA" id="ARBA00022942"/>
    </source>
</evidence>
<comment type="subcellular location">
    <subcellularLocation>
        <location evidence="2">Cytoplasm</location>
    </subcellularLocation>
    <subcellularLocation>
        <location evidence="1">Nucleus</location>
    </subcellularLocation>
</comment>
<evidence type="ECO:0000256" key="2">
    <source>
        <dbReference type="ARBA" id="ARBA00004496"/>
    </source>
</evidence>
<dbReference type="EMBL" id="RSCE01000001">
    <property type="protein sequence ID" value="RSH87504.1"/>
    <property type="molecule type" value="Genomic_DNA"/>
</dbReference>
<dbReference type="Gene3D" id="1.10.2020.20">
    <property type="match status" value="1"/>
</dbReference>
<dbReference type="Pfam" id="PF04683">
    <property type="entry name" value="Rpn13_ADRM1_Pru"/>
    <property type="match status" value="1"/>
</dbReference>